<protein>
    <submittedName>
        <fullName evidence="1">Uncharacterized protein</fullName>
    </submittedName>
</protein>
<organism evidence="1 2">
    <name type="scientific">Dictyostelium firmibasis</name>
    <dbReference type="NCBI Taxonomy" id="79012"/>
    <lineage>
        <taxon>Eukaryota</taxon>
        <taxon>Amoebozoa</taxon>
        <taxon>Evosea</taxon>
        <taxon>Eumycetozoa</taxon>
        <taxon>Dictyostelia</taxon>
        <taxon>Dictyosteliales</taxon>
        <taxon>Dictyosteliaceae</taxon>
        <taxon>Dictyostelium</taxon>
    </lineage>
</organism>
<evidence type="ECO:0000313" key="2">
    <source>
        <dbReference type="Proteomes" id="UP001344447"/>
    </source>
</evidence>
<dbReference type="Proteomes" id="UP001344447">
    <property type="component" value="Unassembled WGS sequence"/>
</dbReference>
<dbReference type="EMBL" id="JAVFKY010000004">
    <property type="protein sequence ID" value="KAK5577987.1"/>
    <property type="molecule type" value="Genomic_DNA"/>
</dbReference>
<keyword evidence="2" id="KW-1185">Reference proteome</keyword>
<evidence type="ECO:0000313" key="1">
    <source>
        <dbReference type="EMBL" id="KAK5577987.1"/>
    </source>
</evidence>
<name>A0AAN7YW12_9MYCE</name>
<comment type="caution">
    <text evidence="1">The sequence shown here is derived from an EMBL/GenBank/DDBJ whole genome shotgun (WGS) entry which is preliminary data.</text>
</comment>
<accession>A0AAN7YW12</accession>
<dbReference type="AlphaFoldDB" id="A0AAN7YW12"/>
<reference evidence="1 2" key="1">
    <citation type="submission" date="2023-11" db="EMBL/GenBank/DDBJ databases">
        <title>Dfirmibasis_genome.</title>
        <authorList>
            <person name="Edelbroek B."/>
            <person name="Kjellin J."/>
            <person name="Jerlstrom-Hultqvist J."/>
            <person name="Soderbom F."/>
        </authorList>
    </citation>
    <scope>NUCLEOTIDE SEQUENCE [LARGE SCALE GENOMIC DNA]</scope>
    <source>
        <strain evidence="1 2">TNS-C-14</strain>
    </source>
</reference>
<gene>
    <name evidence="1" type="ORF">RB653_002935</name>
</gene>
<proteinExistence type="predicted"/>
<sequence>MITRLISSQTKSISSLIIKNPTNFNYNKSFYSTSDELRLKTKVPIFRQNDENVDHLSIGKLKENEHSVALVNLEFIKIDSIVNLTAEELNRLVVIPKTEKISPETRIEKLENDIKQIKEQLDRLLPKAHNTSL</sequence>